<feature type="transmembrane region" description="Helical" evidence="1">
    <location>
        <begin position="26"/>
        <end position="44"/>
    </location>
</feature>
<evidence type="ECO:0000313" key="2">
    <source>
        <dbReference type="EMBL" id="RQW61504.1"/>
    </source>
</evidence>
<name>A0A3N9TCE0_9VIBR</name>
<feature type="transmembrane region" description="Helical" evidence="1">
    <location>
        <begin position="50"/>
        <end position="70"/>
    </location>
</feature>
<gene>
    <name evidence="2" type="ORF">EES38_19380</name>
</gene>
<protein>
    <submittedName>
        <fullName evidence="2">Uncharacterized protein</fullName>
    </submittedName>
</protein>
<feature type="transmembrane region" description="Helical" evidence="1">
    <location>
        <begin position="101"/>
        <end position="121"/>
    </location>
</feature>
<dbReference type="OrthoDB" id="5592477at2"/>
<feature type="transmembrane region" description="Helical" evidence="1">
    <location>
        <begin position="157"/>
        <end position="175"/>
    </location>
</feature>
<keyword evidence="1" id="KW-0812">Transmembrane</keyword>
<comment type="caution">
    <text evidence="2">The sequence shown here is derived from an EMBL/GenBank/DDBJ whole genome shotgun (WGS) entry which is preliminary data.</text>
</comment>
<evidence type="ECO:0000256" key="1">
    <source>
        <dbReference type="SAM" id="Phobius"/>
    </source>
</evidence>
<evidence type="ECO:0000313" key="3">
    <source>
        <dbReference type="Proteomes" id="UP000281112"/>
    </source>
</evidence>
<feature type="transmembrane region" description="Helical" evidence="1">
    <location>
        <begin position="187"/>
        <end position="206"/>
    </location>
</feature>
<feature type="transmembrane region" description="Helical" evidence="1">
    <location>
        <begin position="77"/>
        <end position="95"/>
    </location>
</feature>
<dbReference type="RefSeq" id="WP_124938858.1">
    <property type="nucleotide sequence ID" value="NZ_RJVQ01000012.1"/>
</dbReference>
<dbReference type="AlphaFoldDB" id="A0A3N9TCE0"/>
<sequence>MTGKQGLGGLEHSENFFSGVQRITSVLYFIVAVEVALLICFLSLAPISSYWSLCLLVGLPISLLSVIGAIKHSHDSWSVVATSLYLCLFGITFWGMGDHQIHWYIPISLFAVAIVGGLLILPHIDSRLFPSALITLSLLQFVWATLEYWLAERTASSLTACIAALLLCGGIVLYALSKRYFETNTLFSIRTIWLIPTIHLLLYLVLFNF</sequence>
<reference evidence="2 3" key="1">
    <citation type="submission" date="2018-11" db="EMBL/GenBank/DDBJ databases">
        <title>Vibrio LJC006 sp. nov., isolated from seawater during the bloom of the enteromorpha.</title>
        <authorList>
            <person name="Liang J."/>
        </authorList>
    </citation>
    <scope>NUCLEOTIDE SEQUENCE [LARGE SCALE GENOMIC DNA]</scope>
    <source>
        <strain evidence="2 3">LJC006</strain>
    </source>
</reference>
<proteinExistence type="predicted"/>
<organism evidence="2 3">
    <name type="scientific">Vibrio viridaestus</name>
    <dbReference type="NCBI Taxonomy" id="2487322"/>
    <lineage>
        <taxon>Bacteria</taxon>
        <taxon>Pseudomonadati</taxon>
        <taxon>Pseudomonadota</taxon>
        <taxon>Gammaproteobacteria</taxon>
        <taxon>Vibrionales</taxon>
        <taxon>Vibrionaceae</taxon>
        <taxon>Vibrio</taxon>
    </lineage>
</organism>
<dbReference type="EMBL" id="RJVQ01000012">
    <property type="protein sequence ID" value="RQW61504.1"/>
    <property type="molecule type" value="Genomic_DNA"/>
</dbReference>
<dbReference type="Proteomes" id="UP000281112">
    <property type="component" value="Unassembled WGS sequence"/>
</dbReference>
<accession>A0A3N9TCE0</accession>
<keyword evidence="1" id="KW-1133">Transmembrane helix</keyword>
<keyword evidence="3" id="KW-1185">Reference proteome</keyword>
<keyword evidence="1" id="KW-0472">Membrane</keyword>
<feature type="transmembrane region" description="Helical" evidence="1">
    <location>
        <begin position="128"/>
        <end position="151"/>
    </location>
</feature>